<name>A0A9N8WTL6_GIBZA</name>
<comment type="caution">
    <text evidence="2">The sequence shown here is derived from an EMBL/GenBank/DDBJ whole genome shotgun (WGS) entry which is preliminary data.</text>
</comment>
<feature type="region of interest" description="Disordered" evidence="1">
    <location>
        <begin position="58"/>
        <end position="80"/>
    </location>
</feature>
<accession>A0A9N8WTL6</accession>
<gene>
    <name evidence="2" type="ORF">MDCFG202_LOCUS335299</name>
</gene>
<dbReference type="EMBL" id="CAJPIJ010000148">
    <property type="protein sequence ID" value="CAG1990871.1"/>
    <property type="molecule type" value="Genomic_DNA"/>
</dbReference>
<dbReference type="AlphaFoldDB" id="A0A9N8WTL6"/>
<protein>
    <submittedName>
        <fullName evidence="2">Uncharacterized protein</fullName>
    </submittedName>
</protein>
<evidence type="ECO:0000313" key="2">
    <source>
        <dbReference type="EMBL" id="CAG1990871.1"/>
    </source>
</evidence>
<reference evidence="2" key="1">
    <citation type="submission" date="2021-03" db="EMBL/GenBank/DDBJ databases">
        <authorList>
            <person name="Alouane T."/>
            <person name="Langin T."/>
            <person name="Bonhomme L."/>
        </authorList>
    </citation>
    <scope>NUCLEOTIDE SEQUENCE</scope>
    <source>
        <strain evidence="2">MDC_Fg202</strain>
    </source>
</reference>
<evidence type="ECO:0000256" key="1">
    <source>
        <dbReference type="SAM" id="MobiDB-lite"/>
    </source>
</evidence>
<dbReference type="Proteomes" id="UP000746612">
    <property type="component" value="Unassembled WGS sequence"/>
</dbReference>
<sequence>MVLQKEKTEHKQQRIKFETFSCDAKDVPSSEHKPQRSHYNSARPVDVILIDTLALRLRPTHSTRPESRKAPPITPCTSPL</sequence>
<proteinExistence type="predicted"/>
<organism evidence="2 3">
    <name type="scientific">Gibberella zeae</name>
    <name type="common">Wheat head blight fungus</name>
    <name type="synonym">Fusarium graminearum</name>
    <dbReference type="NCBI Taxonomy" id="5518"/>
    <lineage>
        <taxon>Eukaryota</taxon>
        <taxon>Fungi</taxon>
        <taxon>Dikarya</taxon>
        <taxon>Ascomycota</taxon>
        <taxon>Pezizomycotina</taxon>
        <taxon>Sordariomycetes</taxon>
        <taxon>Hypocreomycetidae</taxon>
        <taxon>Hypocreales</taxon>
        <taxon>Nectriaceae</taxon>
        <taxon>Fusarium</taxon>
    </lineage>
</organism>
<evidence type="ECO:0000313" key="3">
    <source>
        <dbReference type="Proteomes" id="UP000746612"/>
    </source>
</evidence>